<evidence type="ECO:0000313" key="3">
    <source>
        <dbReference type="Proteomes" id="UP000663305"/>
    </source>
</evidence>
<feature type="transmembrane region" description="Helical" evidence="1">
    <location>
        <begin position="20"/>
        <end position="39"/>
    </location>
</feature>
<protein>
    <submittedName>
        <fullName evidence="2">Putative exporter of the RND superfamily</fullName>
    </submittedName>
</protein>
<keyword evidence="1" id="KW-0812">Transmembrane</keyword>
<organism evidence="2 3">
    <name type="scientific">Halapricum desulfuricans</name>
    <dbReference type="NCBI Taxonomy" id="2841257"/>
    <lineage>
        <taxon>Archaea</taxon>
        <taxon>Methanobacteriati</taxon>
        <taxon>Methanobacteriota</taxon>
        <taxon>Stenosarchaea group</taxon>
        <taxon>Halobacteria</taxon>
        <taxon>Halobacteriales</taxon>
        <taxon>Haloarculaceae</taxon>
        <taxon>Halapricum</taxon>
    </lineage>
</organism>
<reference evidence="2" key="1">
    <citation type="submission" date="2020-11" db="EMBL/GenBank/DDBJ databases">
        <title>Carbohydrate-dependent, anaerobic sulfur respiration: A novel catabolism in halophilic archaea.</title>
        <authorList>
            <person name="Sorokin D.Y."/>
            <person name="Messina E."/>
            <person name="Smedile F."/>
            <person name="La Cono V."/>
            <person name="Hallsworth J.E."/>
            <person name="Yakimov M.M."/>
        </authorList>
    </citation>
    <scope>NUCLEOTIDE SEQUENCE</scope>
    <source>
        <strain evidence="2">HSR-Bgl</strain>
    </source>
</reference>
<proteinExistence type="predicted"/>
<accession>A0A897NJI5</accession>
<evidence type="ECO:0000256" key="1">
    <source>
        <dbReference type="SAM" id="Phobius"/>
    </source>
</evidence>
<gene>
    <name evidence="2" type="ORF">HSBGL_2197</name>
</gene>
<dbReference type="AlphaFoldDB" id="A0A897NJI5"/>
<name>A0A897NJI5_9EURY</name>
<dbReference type="EMBL" id="CP064789">
    <property type="protein sequence ID" value="QSG12604.1"/>
    <property type="molecule type" value="Genomic_DNA"/>
</dbReference>
<evidence type="ECO:0000313" key="2">
    <source>
        <dbReference type="EMBL" id="QSG12604.1"/>
    </source>
</evidence>
<dbReference type="SUPFAM" id="SSF82866">
    <property type="entry name" value="Multidrug efflux transporter AcrB transmembrane domain"/>
    <property type="match status" value="1"/>
</dbReference>
<dbReference type="Gene3D" id="1.20.1640.10">
    <property type="entry name" value="Multidrug efflux transporter AcrB transmembrane domain"/>
    <property type="match status" value="1"/>
</dbReference>
<keyword evidence="1" id="KW-1133">Transmembrane helix</keyword>
<dbReference type="Proteomes" id="UP000663305">
    <property type="component" value="Chromosome"/>
</dbReference>
<feature type="transmembrane region" description="Helical" evidence="1">
    <location>
        <begin position="51"/>
        <end position="74"/>
    </location>
</feature>
<keyword evidence="1" id="KW-0472">Membrane</keyword>
<feature type="transmembrane region" description="Helical" evidence="1">
    <location>
        <begin position="80"/>
        <end position="103"/>
    </location>
</feature>
<sequence>MATGATVTTAVIQDALLETLIEAVAVTLVVILLFLTALFRVRYGSWSLGPVAVLPVVVALAWLLGAMSLLGVSFNSETTVITSLAIVFAFVAVVTMLPGLLVVRERLGA</sequence>